<evidence type="ECO:0000256" key="4">
    <source>
        <dbReference type="ARBA" id="ARBA00022785"/>
    </source>
</evidence>
<name>A0A4Q1D0E5_9BACT</name>
<keyword evidence="5" id="KW-0413">Isomerase</keyword>
<dbReference type="GO" id="GO:0008616">
    <property type="term" value="P:tRNA queuosine(34) biosynthetic process"/>
    <property type="evidence" value="ECO:0007669"/>
    <property type="project" value="UniProtKB-KW"/>
</dbReference>
<keyword evidence="1" id="KW-0963">Cytoplasm</keyword>
<dbReference type="Gene3D" id="2.40.10.240">
    <property type="entry name" value="QueA-like"/>
    <property type="match status" value="1"/>
</dbReference>
<evidence type="ECO:0000256" key="1">
    <source>
        <dbReference type="ARBA" id="ARBA00022490"/>
    </source>
</evidence>
<dbReference type="PANTHER" id="PTHR30307:SF0">
    <property type="entry name" value="S-ADENOSYLMETHIONINE:TRNA RIBOSYLTRANSFERASE-ISOMERASE"/>
    <property type="match status" value="1"/>
</dbReference>
<sequence>MTHPKHLTIQDFTYHLPEDRIARYPLPTRDESKLLVYRNGEITEHRYRTLDEHIPAGSLLVFNNTKVVEARLLFQKATGGVIELFCLEPAEATDITTAMTTTGEVRWKCLVGGAKKWKEEPLVKTIGNNGQPFQLTVHKEEKINDYFIVRFQWDAASLNFADVLHAAGVMPLPPYLNRKAEAADQERYQTIYARHDGSVAAPTAGLHFTPALLEKLAAKQVSTAFVTLHVSAGTFKPVKADTMDAHDMHSEFIEVNAAFIETIIKQLPAPVITVGTTSLRTLESLYWMGVKVKAARDKQLSFTNISVQHLEVHQWDAYELPRDIDAATALNELLLWMQAHDLPVLTARTQIMIAPGYQLRIAQALITNFHQPQSTLLLLVAAIIGMDWRKVYDYAMTHDFRFLSYGDGSLLWNSNK</sequence>
<dbReference type="InterPro" id="IPR042118">
    <property type="entry name" value="QueA_dom1"/>
</dbReference>
<dbReference type="AlphaFoldDB" id="A0A4Q1D0E5"/>
<evidence type="ECO:0000313" key="6">
    <source>
        <dbReference type="Proteomes" id="UP000290545"/>
    </source>
</evidence>
<accession>A0A4Q1D0E5</accession>
<dbReference type="InterPro" id="IPR003699">
    <property type="entry name" value="QueA"/>
</dbReference>
<reference evidence="5 6" key="1">
    <citation type="submission" date="2019-01" db="EMBL/GenBank/DDBJ databases">
        <title>Filimonas sp. strain TTM-71.</title>
        <authorList>
            <person name="Chen W.-M."/>
        </authorList>
    </citation>
    <scope>NUCLEOTIDE SEQUENCE [LARGE SCALE GENOMIC DNA]</scope>
    <source>
        <strain evidence="5 6">TTM-71</strain>
    </source>
</reference>
<dbReference type="InterPro" id="IPR042119">
    <property type="entry name" value="QueA_dom2"/>
</dbReference>
<dbReference type="InterPro" id="IPR036100">
    <property type="entry name" value="QueA_sf"/>
</dbReference>
<organism evidence="5 6">
    <name type="scientific">Filimonas effusa</name>
    <dbReference type="NCBI Taxonomy" id="2508721"/>
    <lineage>
        <taxon>Bacteria</taxon>
        <taxon>Pseudomonadati</taxon>
        <taxon>Bacteroidota</taxon>
        <taxon>Chitinophagia</taxon>
        <taxon>Chitinophagales</taxon>
        <taxon>Chitinophagaceae</taxon>
        <taxon>Filimonas</taxon>
    </lineage>
</organism>
<dbReference type="Pfam" id="PF02547">
    <property type="entry name" value="Queuosine_synth"/>
    <property type="match status" value="1"/>
</dbReference>
<dbReference type="OrthoDB" id="9805933at2"/>
<proteinExistence type="predicted"/>
<comment type="caution">
    <text evidence="5">The sequence shown here is derived from an EMBL/GenBank/DDBJ whole genome shotgun (WGS) entry which is preliminary data.</text>
</comment>
<dbReference type="Proteomes" id="UP000290545">
    <property type="component" value="Unassembled WGS sequence"/>
</dbReference>
<keyword evidence="6" id="KW-1185">Reference proteome</keyword>
<dbReference type="PANTHER" id="PTHR30307">
    <property type="entry name" value="S-ADENOSYLMETHIONINE:TRNA RIBOSYLTRANSFERASE-ISOMERASE"/>
    <property type="match status" value="1"/>
</dbReference>
<evidence type="ECO:0000256" key="2">
    <source>
        <dbReference type="ARBA" id="ARBA00022679"/>
    </source>
</evidence>
<evidence type="ECO:0000313" key="5">
    <source>
        <dbReference type="EMBL" id="RXK81216.1"/>
    </source>
</evidence>
<protein>
    <submittedName>
        <fullName evidence="5">S-adenosylmethionine:tRNA ribosyltransferase-isomerase</fullName>
    </submittedName>
</protein>
<dbReference type="GO" id="GO:0051075">
    <property type="term" value="F:S-adenosylmethionine:tRNA ribosyltransferase-isomerase activity"/>
    <property type="evidence" value="ECO:0007669"/>
    <property type="project" value="TreeGrafter"/>
</dbReference>
<keyword evidence="4" id="KW-0671">Queuosine biosynthesis</keyword>
<dbReference type="Gene3D" id="3.40.1780.10">
    <property type="entry name" value="QueA-like"/>
    <property type="match status" value="1"/>
</dbReference>
<dbReference type="EMBL" id="SDHZ01000004">
    <property type="protein sequence ID" value="RXK81216.1"/>
    <property type="molecule type" value="Genomic_DNA"/>
</dbReference>
<dbReference type="RefSeq" id="WP_129005470.1">
    <property type="nucleotide sequence ID" value="NZ_SDHZ01000004.1"/>
</dbReference>
<keyword evidence="2 5" id="KW-0808">Transferase</keyword>
<gene>
    <name evidence="5" type="ORF">ESB13_19955</name>
</gene>
<keyword evidence="3" id="KW-0949">S-adenosyl-L-methionine</keyword>
<evidence type="ECO:0000256" key="3">
    <source>
        <dbReference type="ARBA" id="ARBA00022691"/>
    </source>
</evidence>
<dbReference type="SUPFAM" id="SSF111337">
    <property type="entry name" value="QueA-like"/>
    <property type="match status" value="1"/>
</dbReference>